<keyword evidence="2" id="KW-0496">Mitochondrion</keyword>
<dbReference type="AlphaFoldDB" id="A0A3P3YP69"/>
<dbReference type="EMBL" id="OVEO01000020">
    <property type="protein sequence ID" value="SPR02012.1"/>
    <property type="molecule type" value="Genomic_DNA"/>
</dbReference>
<sequence length="181" mass="20292">MTRPSAPATLPPWRSSSMLYDGDVSGIPPPYGYDSDEDDDDDDDEEPYPARRPARRSSAKRNQYRRRKSKPKRSNDPMYGEDDDDDQTRRPFRASVSPPLRHANSSTPSNKTSMLPTAPSALATVRDGADPDDDDDDDEDDDEEEEEDDDDDDSSSASCSGEDAEPPRSRVGPRRHARRPY</sequence>
<accession>A0A3P3YP69</accession>
<feature type="compositionally biased region" description="Acidic residues" evidence="1">
    <location>
        <begin position="34"/>
        <end position="47"/>
    </location>
</feature>
<protein>
    <submittedName>
        <fullName evidence="2">Uncharacterized protein</fullName>
    </submittedName>
</protein>
<dbReference type="Proteomes" id="UP000290189">
    <property type="component" value="Unassembled WGS sequence"/>
</dbReference>
<evidence type="ECO:0000256" key="1">
    <source>
        <dbReference type="SAM" id="MobiDB-lite"/>
    </source>
</evidence>
<name>A0A3P3YP69_PLABS</name>
<proteinExistence type="predicted"/>
<reference evidence="2 3" key="1">
    <citation type="submission" date="2018-03" db="EMBL/GenBank/DDBJ databases">
        <authorList>
            <person name="Fogelqvist J."/>
        </authorList>
    </citation>
    <scope>NUCLEOTIDE SEQUENCE [LARGE SCALE GENOMIC DNA]</scope>
</reference>
<feature type="compositionally biased region" description="Basic residues" evidence="1">
    <location>
        <begin position="52"/>
        <end position="72"/>
    </location>
</feature>
<feature type="compositionally biased region" description="Acidic residues" evidence="1">
    <location>
        <begin position="130"/>
        <end position="154"/>
    </location>
</feature>
<geneLocation type="mitochondrion" evidence="2"/>
<evidence type="ECO:0000313" key="3">
    <source>
        <dbReference type="Proteomes" id="UP000290189"/>
    </source>
</evidence>
<gene>
    <name evidence="2" type="ORF">PLBR_LOCUS9227</name>
</gene>
<organism evidence="2 3">
    <name type="scientific">Plasmodiophora brassicae</name>
    <name type="common">Clubroot disease agent</name>
    <dbReference type="NCBI Taxonomy" id="37360"/>
    <lineage>
        <taxon>Eukaryota</taxon>
        <taxon>Sar</taxon>
        <taxon>Rhizaria</taxon>
        <taxon>Endomyxa</taxon>
        <taxon>Phytomyxea</taxon>
        <taxon>Plasmodiophorida</taxon>
        <taxon>Plasmodiophoridae</taxon>
        <taxon>Plasmodiophora</taxon>
    </lineage>
</organism>
<evidence type="ECO:0000313" key="2">
    <source>
        <dbReference type="EMBL" id="SPR02012.1"/>
    </source>
</evidence>
<feature type="compositionally biased region" description="Polar residues" evidence="1">
    <location>
        <begin position="103"/>
        <end position="115"/>
    </location>
</feature>
<feature type="region of interest" description="Disordered" evidence="1">
    <location>
        <begin position="1"/>
        <end position="181"/>
    </location>
</feature>
<feature type="compositionally biased region" description="Basic residues" evidence="1">
    <location>
        <begin position="171"/>
        <end position="181"/>
    </location>
</feature>